<keyword evidence="3" id="KW-1185">Reference proteome</keyword>
<feature type="region of interest" description="Disordered" evidence="1">
    <location>
        <begin position="154"/>
        <end position="179"/>
    </location>
</feature>
<evidence type="ECO:0000313" key="2">
    <source>
        <dbReference type="EMBL" id="KAH0551742.1"/>
    </source>
</evidence>
<feature type="region of interest" description="Disordered" evidence="1">
    <location>
        <begin position="216"/>
        <end position="273"/>
    </location>
</feature>
<protein>
    <submittedName>
        <fullName evidence="2">Uncharacterized protein</fullName>
    </submittedName>
</protein>
<feature type="compositionally biased region" description="Polar residues" evidence="1">
    <location>
        <begin position="166"/>
        <end position="179"/>
    </location>
</feature>
<organism evidence="2 3">
    <name type="scientific">Trichoglossum hirsutum</name>
    <dbReference type="NCBI Taxonomy" id="265104"/>
    <lineage>
        <taxon>Eukaryota</taxon>
        <taxon>Fungi</taxon>
        <taxon>Dikarya</taxon>
        <taxon>Ascomycota</taxon>
        <taxon>Pezizomycotina</taxon>
        <taxon>Geoglossomycetes</taxon>
        <taxon>Geoglossales</taxon>
        <taxon>Geoglossaceae</taxon>
        <taxon>Trichoglossum</taxon>
    </lineage>
</organism>
<evidence type="ECO:0000313" key="3">
    <source>
        <dbReference type="Proteomes" id="UP000750711"/>
    </source>
</evidence>
<dbReference type="AlphaFoldDB" id="A0A9P8L7P4"/>
<accession>A0A9P8L7P4</accession>
<name>A0A9P8L7P4_9PEZI</name>
<evidence type="ECO:0000256" key="1">
    <source>
        <dbReference type="SAM" id="MobiDB-lite"/>
    </source>
</evidence>
<comment type="caution">
    <text evidence="2">The sequence shown here is derived from an EMBL/GenBank/DDBJ whole genome shotgun (WGS) entry which is preliminary data.</text>
</comment>
<sequence>MTLSHSLNEDIATLEYEGEAEVNRRNKRRKLDVDSCGAGLSGFSYGRYGQVEPGELNMQIVSCDGGNYKEDDGGSGDYLAENVLRKDTSVYCTKSNRCNLVLRHKGGTAFTLTELDIKAPRRGYTAPVREGMVFISMTSSDLLSRAARYQIRYSPPPPHILPGSVRMNSRQSRRSTAPQYLTPDAAQMETYRIISELNRRSDLNYLMPLALSPREGEPLESASARMQAPPDSAEDSENDRPTLDAGENCDFPLHITDDSEQSHSDIAAPSPPPFTVTTEYTDEESEINRESVSEWDPRATWGMARTYSEDDDEESFGGRISARRSVGGRWEERWRLFGRSPVDFQARTIPSSLDATLQAEPLHSALGEEGDMLAPHARFSIKKDKSKCSIKFDPPVSGRFILLKLWSQSRDQNIDIQNVVTHGFAGPRYFPAVEMR</sequence>
<gene>
    <name evidence="2" type="ORF">GP486_007041</name>
</gene>
<dbReference type="EMBL" id="JAGHQM010001803">
    <property type="protein sequence ID" value="KAH0551742.1"/>
    <property type="molecule type" value="Genomic_DNA"/>
</dbReference>
<proteinExistence type="predicted"/>
<dbReference type="Proteomes" id="UP000750711">
    <property type="component" value="Unassembled WGS sequence"/>
</dbReference>
<reference evidence="2" key="1">
    <citation type="submission" date="2021-03" db="EMBL/GenBank/DDBJ databases">
        <title>Comparative genomics and phylogenomic investigation of the class Geoglossomycetes provide insights into ecological specialization and systematics.</title>
        <authorList>
            <person name="Melie T."/>
            <person name="Pirro S."/>
            <person name="Miller A.N."/>
            <person name="Quandt A."/>
        </authorList>
    </citation>
    <scope>NUCLEOTIDE SEQUENCE</scope>
    <source>
        <strain evidence="2">CAQ_001_2017</strain>
    </source>
</reference>